<dbReference type="InterPro" id="IPR002191">
    <property type="entry name" value="Bac_export_3"/>
</dbReference>
<keyword evidence="6 9" id="KW-1133">Transmembrane helix</keyword>
<dbReference type="GO" id="GO:0009425">
    <property type="term" value="C:bacterial-type flagellum basal body"/>
    <property type="evidence" value="ECO:0007669"/>
    <property type="project" value="UniProtKB-SubCell"/>
</dbReference>
<dbReference type="EMBL" id="LGCL01000041">
    <property type="protein sequence ID" value="KPL71426.1"/>
    <property type="molecule type" value="Genomic_DNA"/>
</dbReference>
<dbReference type="PIRSF" id="PIRSF004669">
    <property type="entry name" value="FliQ"/>
    <property type="match status" value="1"/>
</dbReference>
<gene>
    <name evidence="9" type="primary">fliQ</name>
    <name evidence="10" type="ORF">ADN00_17195</name>
</gene>
<feature type="transmembrane region" description="Helical" evidence="9">
    <location>
        <begin position="50"/>
        <end position="70"/>
    </location>
</feature>
<comment type="function">
    <text evidence="9">Role in flagellar biosynthesis.</text>
</comment>
<dbReference type="PANTHER" id="PTHR34040:SF2">
    <property type="entry name" value="FLAGELLAR BIOSYNTHETIC PROTEIN FLIQ"/>
    <property type="match status" value="1"/>
</dbReference>
<evidence type="ECO:0000256" key="7">
    <source>
        <dbReference type="ARBA" id="ARBA00023136"/>
    </source>
</evidence>
<evidence type="ECO:0000256" key="3">
    <source>
        <dbReference type="ARBA" id="ARBA00021718"/>
    </source>
</evidence>
<evidence type="ECO:0000256" key="8">
    <source>
        <dbReference type="ARBA" id="ARBA00023143"/>
    </source>
</evidence>
<keyword evidence="5 9" id="KW-0812">Transmembrane</keyword>
<name>A0A0N8GL39_9CHLR</name>
<dbReference type="Pfam" id="PF01313">
    <property type="entry name" value="Bac_export_3"/>
    <property type="match status" value="1"/>
</dbReference>
<dbReference type="PATRIC" id="fig|1134406.4.peg.501"/>
<comment type="similarity">
    <text evidence="2 9">Belongs to the FliQ/MopD/SpaQ family.</text>
</comment>
<dbReference type="PRINTS" id="PR00952">
    <property type="entry name" value="TYPE3IMQPROT"/>
</dbReference>
<organism evidence="10 11">
    <name type="scientific">Ornatilinea apprima</name>
    <dbReference type="NCBI Taxonomy" id="1134406"/>
    <lineage>
        <taxon>Bacteria</taxon>
        <taxon>Bacillati</taxon>
        <taxon>Chloroflexota</taxon>
        <taxon>Anaerolineae</taxon>
        <taxon>Anaerolineales</taxon>
        <taxon>Anaerolineaceae</taxon>
        <taxon>Ornatilinea</taxon>
    </lineage>
</organism>
<proteinExistence type="inferred from homology"/>
<keyword evidence="8 9" id="KW-0975">Bacterial flagellum</keyword>
<dbReference type="GO" id="GO:0009306">
    <property type="term" value="P:protein secretion"/>
    <property type="evidence" value="ECO:0007669"/>
    <property type="project" value="InterPro"/>
</dbReference>
<dbReference type="NCBIfam" id="TIGR01402">
    <property type="entry name" value="fliQ"/>
    <property type="match status" value="1"/>
</dbReference>
<evidence type="ECO:0000313" key="11">
    <source>
        <dbReference type="Proteomes" id="UP000050417"/>
    </source>
</evidence>
<dbReference type="AlphaFoldDB" id="A0A0N8GL39"/>
<dbReference type="RefSeq" id="WP_075064284.1">
    <property type="nucleotide sequence ID" value="NZ_LGCL01000041.1"/>
</dbReference>
<dbReference type="Proteomes" id="UP000050417">
    <property type="component" value="Unassembled WGS sequence"/>
</dbReference>
<evidence type="ECO:0000256" key="5">
    <source>
        <dbReference type="ARBA" id="ARBA00022692"/>
    </source>
</evidence>
<protein>
    <recommendedName>
        <fullName evidence="3 9">Flagellar biosynthetic protein FliQ</fullName>
    </recommendedName>
</protein>
<comment type="subcellular location">
    <subcellularLocation>
        <location evidence="1 9">Cell membrane</location>
        <topology evidence="1">Multi-pass membrane protein</topology>
    </subcellularLocation>
    <subcellularLocation>
        <location evidence="9">Bacterial flagellum basal body</location>
    </subcellularLocation>
</comment>
<evidence type="ECO:0000256" key="2">
    <source>
        <dbReference type="ARBA" id="ARBA00006156"/>
    </source>
</evidence>
<dbReference type="PANTHER" id="PTHR34040">
    <property type="entry name" value="FLAGELLAR BIOSYNTHETIC PROTEIN FLIQ"/>
    <property type="match status" value="1"/>
</dbReference>
<evidence type="ECO:0000256" key="6">
    <source>
        <dbReference type="ARBA" id="ARBA00022989"/>
    </source>
</evidence>
<dbReference type="STRING" id="1134406.ADN00_17195"/>
<keyword evidence="4 9" id="KW-1003">Cell membrane</keyword>
<accession>A0A0N8GL39</accession>
<reference evidence="10 11" key="1">
    <citation type="submission" date="2015-07" db="EMBL/GenBank/DDBJ databases">
        <title>Genome sequence of Ornatilinea apprima DSM 23815.</title>
        <authorList>
            <person name="Hemp J."/>
            <person name="Ward L.M."/>
            <person name="Pace L.A."/>
            <person name="Fischer W.W."/>
        </authorList>
    </citation>
    <scope>NUCLEOTIDE SEQUENCE [LARGE SCALE GENOMIC DNA]</scope>
    <source>
        <strain evidence="10 11">P3M-1</strain>
    </source>
</reference>
<evidence type="ECO:0000256" key="1">
    <source>
        <dbReference type="ARBA" id="ARBA00004651"/>
    </source>
</evidence>
<dbReference type="InterPro" id="IPR006305">
    <property type="entry name" value="FliQ"/>
</dbReference>
<dbReference type="GO" id="GO:0044780">
    <property type="term" value="P:bacterial-type flagellum assembly"/>
    <property type="evidence" value="ECO:0007669"/>
    <property type="project" value="InterPro"/>
</dbReference>
<keyword evidence="7 9" id="KW-0472">Membrane</keyword>
<evidence type="ECO:0000256" key="9">
    <source>
        <dbReference type="RuleBase" id="RU364090"/>
    </source>
</evidence>
<evidence type="ECO:0000256" key="4">
    <source>
        <dbReference type="ARBA" id="ARBA00022475"/>
    </source>
</evidence>
<comment type="caution">
    <text evidence="10">The sequence shown here is derived from an EMBL/GenBank/DDBJ whole genome shotgun (WGS) entry which is preliminary data.</text>
</comment>
<sequence length="89" mass="9478">MTETFVLSLAQNAITVALLLAAPILLVSLLVGSVISLIQAATQINEVTLTFIPKMIGIVLVLLLLGSWMLQQLVTFTSGLFESLPTLVP</sequence>
<keyword evidence="11" id="KW-1185">Reference proteome</keyword>
<evidence type="ECO:0000313" key="10">
    <source>
        <dbReference type="EMBL" id="KPL71426.1"/>
    </source>
</evidence>
<dbReference type="GO" id="GO:0005886">
    <property type="term" value="C:plasma membrane"/>
    <property type="evidence" value="ECO:0007669"/>
    <property type="project" value="UniProtKB-SubCell"/>
</dbReference>